<comment type="caution">
    <text evidence="1">The sequence shown here is derived from an EMBL/GenBank/DDBJ whole genome shotgun (WGS) entry which is preliminary data.</text>
</comment>
<dbReference type="AlphaFoldDB" id="A0A8J5R6Y0"/>
<accession>A0A8J5R6Y0</accession>
<evidence type="ECO:0000313" key="1">
    <source>
        <dbReference type="EMBL" id="KAG8052715.1"/>
    </source>
</evidence>
<gene>
    <name evidence="1" type="ORF">GUJ93_ZPchr0001g29832</name>
</gene>
<reference evidence="1" key="1">
    <citation type="journal article" date="2021" name="bioRxiv">
        <title>Whole Genome Assembly and Annotation of Northern Wild Rice, Zizania palustris L., Supports a Whole Genome Duplication in the Zizania Genus.</title>
        <authorList>
            <person name="Haas M."/>
            <person name="Kono T."/>
            <person name="Macchietto M."/>
            <person name="Millas R."/>
            <person name="McGilp L."/>
            <person name="Shao M."/>
            <person name="Duquette J."/>
            <person name="Hirsch C.N."/>
            <person name="Kimball J."/>
        </authorList>
    </citation>
    <scope>NUCLEOTIDE SEQUENCE</scope>
    <source>
        <tissue evidence="1">Fresh leaf tissue</tissue>
    </source>
</reference>
<name>A0A8J5R6Y0_ZIZPA</name>
<reference evidence="1" key="2">
    <citation type="submission" date="2021-02" db="EMBL/GenBank/DDBJ databases">
        <authorList>
            <person name="Kimball J.A."/>
            <person name="Haas M.W."/>
            <person name="Macchietto M."/>
            <person name="Kono T."/>
            <person name="Duquette J."/>
            <person name="Shao M."/>
        </authorList>
    </citation>
    <scope>NUCLEOTIDE SEQUENCE</scope>
    <source>
        <tissue evidence="1">Fresh leaf tissue</tissue>
    </source>
</reference>
<dbReference type="Proteomes" id="UP000729402">
    <property type="component" value="Unassembled WGS sequence"/>
</dbReference>
<proteinExistence type="predicted"/>
<dbReference type="OrthoDB" id="1925573at2759"/>
<sequence>MGGGGSQRRDGRRRQLAVQQQEVSLHDGSLVMFRSNSHLDLLKVKKTRFASHYISLQRLITCRDVLATTVVTRQWKDWVNSCTNDVKQQARAIVLTINDDNFWAKAENIIAIIGPIYSVLRFNDGEGPKMGEIYEDGLYGWGNQRYNDKRQQPTQRGFC</sequence>
<organism evidence="1 2">
    <name type="scientific">Zizania palustris</name>
    <name type="common">Northern wild rice</name>
    <dbReference type="NCBI Taxonomy" id="103762"/>
    <lineage>
        <taxon>Eukaryota</taxon>
        <taxon>Viridiplantae</taxon>
        <taxon>Streptophyta</taxon>
        <taxon>Embryophyta</taxon>
        <taxon>Tracheophyta</taxon>
        <taxon>Spermatophyta</taxon>
        <taxon>Magnoliopsida</taxon>
        <taxon>Liliopsida</taxon>
        <taxon>Poales</taxon>
        <taxon>Poaceae</taxon>
        <taxon>BOP clade</taxon>
        <taxon>Oryzoideae</taxon>
        <taxon>Oryzeae</taxon>
        <taxon>Zizaniinae</taxon>
        <taxon>Zizania</taxon>
    </lineage>
</organism>
<keyword evidence="2" id="KW-1185">Reference proteome</keyword>
<protein>
    <submittedName>
        <fullName evidence="1">Uncharacterized protein</fullName>
    </submittedName>
</protein>
<evidence type="ECO:0000313" key="2">
    <source>
        <dbReference type="Proteomes" id="UP000729402"/>
    </source>
</evidence>
<dbReference type="EMBL" id="JAAALK010000288">
    <property type="protein sequence ID" value="KAG8052715.1"/>
    <property type="molecule type" value="Genomic_DNA"/>
</dbReference>